<feature type="compositionally biased region" description="Gly residues" evidence="1">
    <location>
        <begin position="191"/>
        <end position="207"/>
    </location>
</feature>
<evidence type="ECO:0000256" key="1">
    <source>
        <dbReference type="SAM" id="MobiDB-lite"/>
    </source>
</evidence>
<feature type="region of interest" description="Disordered" evidence="1">
    <location>
        <begin position="335"/>
        <end position="396"/>
    </location>
</feature>
<evidence type="ECO:0000313" key="3">
    <source>
        <dbReference type="EMBL" id="MBB5344430.1"/>
    </source>
</evidence>
<evidence type="ECO:0000256" key="2">
    <source>
        <dbReference type="SAM" id="Phobius"/>
    </source>
</evidence>
<feature type="compositionally biased region" description="Low complexity" evidence="1">
    <location>
        <begin position="208"/>
        <end position="252"/>
    </location>
</feature>
<feature type="transmembrane region" description="Helical" evidence="2">
    <location>
        <begin position="43"/>
        <end position="64"/>
    </location>
</feature>
<feature type="region of interest" description="Disordered" evidence="1">
    <location>
        <begin position="184"/>
        <end position="252"/>
    </location>
</feature>
<keyword evidence="2" id="KW-1133">Transmembrane helix</keyword>
<keyword evidence="2" id="KW-0472">Membrane</keyword>
<comment type="caution">
    <text evidence="3">The sequence shown here is derived from an EMBL/GenBank/DDBJ whole genome shotgun (WGS) entry which is preliminary data.</text>
</comment>
<dbReference type="EMBL" id="JACHDZ010000003">
    <property type="protein sequence ID" value="MBB5344430.1"/>
    <property type="molecule type" value="Genomic_DNA"/>
</dbReference>
<keyword evidence="2" id="KW-0812">Transmembrane</keyword>
<dbReference type="SUPFAM" id="SSF54523">
    <property type="entry name" value="Pili subunits"/>
    <property type="match status" value="1"/>
</dbReference>
<dbReference type="InterPro" id="IPR045584">
    <property type="entry name" value="Pilin-like"/>
</dbReference>
<feature type="compositionally biased region" description="Low complexity" evidence="1">
    <location>
        <begin position="342"/>
        <end position="396"/>
    </location>
</feature>
<gene>
    <name evidence="3" type="ORF">HDF10_002409</name>
</gene>
<evidence type="ECO:0000313" key="4">
    <source>
        <dbReference type="Proteomes" id="UP000569092"/>
    </source>
</evidence>
<name>A0A7W8J880_9BACT</name>
<organism evidence="3 4">
    <name type="scientific">Tunturiibacter lichenicola</name>
    <dbReference type="NCBI Taxonomy" id="2051959"/>
    <lineage>
        <taxon>Bacteria</taxon>
        <taxon>Pseudomonadati</taxon>
        <taxon>Acidobacteriota</taxon>
        <taxon>Terriglobia</taxon>
        <taxon>Terriglobales</taxon>
        <taxon>Acidobacteriaceae</taxon>
        <taxon>Tunturiibacter</taxon>
    </lineage>
</organism>
<proteinExistence type="predicted"/>
<reference evidence="3 4" key="1">
    <citation type="submission" date="2020-08" db="EMBL/GenBank/DDBJ databases">
        <title>Genomic Encyclopedia of Type Strains, Phase IV (KMG-V): Genome sequencing to study the core and pangenomes of soil and plant-associated prokaryotes.</title>
        <authorList>
            <person name="Whitman W."/>
        </authorList>
    </citation>
    <scope>NUCLEOTIDE SEQUENCE [LARGE SCALE GENOMIC DNA]</scope>
    <source>
        <strain evidence="3 4">M8US30</strain>
    </source>
</reference>
<protein>
    <submittedName>
        <fullName evidence="3">Type II secretory pathway pseudopilin PulG</fullName>
    </submittedName>
</protein>
<dbReference type="AlphaFoldDB" id="A0A7W8J880"/>
<dbReference type="Proteomes" id="UP000569092">
    <property type="component" value="Unassembled WGS sequence"/>
</dbReference>
<sequence length="396" mass="39122">MKLLSLEVEAMKRLCSRLFLEVRIPRDPAQNPPCADDRQAEQGFMLVGLIVAIFIILLVLSIAAPKMAQELRREKEVEAVHRGNQYVRAIQLYYRKNNSYPGTMDALAKGTPVKYLRQEYMDPFTGKSDWRLIHVGEAKTTVKGFFGQPLTGLAPGLGSAAGQASAGGIGAGAAGSNSAFGSSTSSAFGSSGSGGSSAFGGSSGTTLGGSSSAGTNLGSTAGAGASGPGTSTPTGSTGSTDNSGTASTGTGANSTLGSAAGIASQSSGGFSGGGAPFVGVGIPKEGTSIKVLNEQTSYNTWEFIYDPRIEQMKAAAGLLGGGNQGLGSAGSLNSGVGGAGTGSSPTSGFGSSPSSGFGSSPSSGFGSSPSSGFGSSPTSGTQGSGTTTPTTPQQPQ</sequence>
<accession>A0A7W8J880</accession>